<evidence type="ECO:0008006" key="4">
    <source>
        <dbReference type="Google" id="ProtNLM"/>
    </source>
</evidence>
<dbReference type="OrthoDB" id="383226at2759"/>
<feature type="region of interest" description="Disordered" evidence="1">
    <location>
        <begin position="219"/>
        <end position="280"/>
    </location>
</feature>
<sequence length="325" mass="37706">MGQFLGDKQLEVLHTKVYYKSLDIGYGGCEDYDFYTKAQAILSREKDLRDVSNKILKALCYVYKKSSREHFDTNICNFLYFWLGNVLLSKLKLKDLYSEIIIKLFLTLKDKNSLVVCENPYPYMDKDDFEKIKLIFDCSEDYKGYNEQHHNVIKSCNKNYKTHLDKNIETYNNFYRECVVEKINNKNDRCNAFKEYFPNNERNLLSKFKCNFNPKETYTEQSIEGGEEDSEHLPAQQRDERVTDQAQLDQTRREVARPADATRSSSSPLDTKISDMYGIPELPDGTHPTIISKSVTGAVSVAGALVPSYLLYNVISIMFNKYNAL</sequence>
<evidence type="ECO:0000256" key="1">
    <source>
        <dbReference type="SAM" id="MobiDB-lite"/>
    </source>
</evidence>
<accession>A0A0J9SLY9</accession>
<dbReference type="InterPro" id="IPR008780">
    <property type="entry name" value="Plasmodium_Vir"/>
</dbReference>
<reference evidence="2 3" key="1">
    <citation type="submission" date="2011-08" db="EMBL/GenBank/DDBJ databases">
        <title>The Genome Sequence of Plasmodium vivax India VII.</title>
        <authorList>
            <consortium name="The Broad Institute Genome Sequencing Platform"/>
            <consortium name="The Broad Institute Genome Sequencing Center for Infectious Disease"/>
            <person name="Neafsey D."/>
            <person name="Carlton J."/>
            <person name="Barnwell J."/>
            <person name="Collins W."/>
            <person name="Escalante A."/>
            <person name="Mullikin J."/>
            <person name="Saul A."/>
            <person name="Guigo R."/>
            <person name="Camara F."/>
            <person name="Young S.K."/>
            <person name="Zeng Q."/>
            <person name="Gargeya S."/>
            <person name="Fitzgerald M."/>
            <person name="Haas B."/>
            <person name="Abouelleil A."/>
            <person name="Alvarado L."/>
            <person name="Arachchi H.M."/>
            <person name="Berlin A."/>
            <person name="Brown A."/>
            <person name="Chapman S.B."/>
            <person name="Chen Z."/>
            <person name="Dunbar C."/>
            <person name="Freedman E."/>
            <person name="Gearin G."/>
            <person name="Gellesch M."/>
            <person name="Goldberg J."/>
            <person name="Griggs A."/>
            <person name="Gujja S."/>
            <person name="Heiman D."/>
            <person name="Howarth C."/>
            <person name="Larson L."/>
            <person name="Lui A."/>
            <person name="MacDonald P.J.P."/>
            <person name="Montmayeur A."/>
            <person name="Murphy C."/>
            <person name="Neiman D."/>
            <person name="Pearson M."/>
            <person name="Priest M."/>
            <person name="Roberts A."/>
            <person name="Saif S."/>
            <person name="Shea T."/>
            <person name="Shenoy N."/>
            <person name="Sisk P."/>
            <person name="Stolte C."/>
            <person name="Sykes S."/>
            <person name="Wortman J."/>
            <person name="Nusbaum C."/>
            <person name="Birren B."/>
        </authorList>
    </citation>
    <scope>NUCLEOTIDE SEQUENCE [LARGE SCALE GENOMIC DNA]</scope>
    <source>
        <strain evidence="2 3">India VII</strain>
    </source>
</reference>
<evidence type="ECO:0000313" key="2">
    <source>
        <dbReference type="EMBL" id="KMZ82977.1"/>
    </source>
</evidence>
<evidence type="ECO:0000313" key="3">
    <source>
        <dbReference type="Proteomes" id="UP000053562"/>
    </source>
</evidence>
<organism evidence="2 3">
    <name type="scientific">Plasmodium vivax India VII</name>
    <dbReference type="NCBI Taxonomy" id="1077284"/>
    <lineage>
        <taxon>Eukaryota</taxon>
        <taxon>Sar</taxon>
        <taxon>Alveolata</taxon>
        <taxon>Apicomplexa</taxon>
        <taxon>Aconoidasida</taxon>
        <taxon>Haemosporida</taxon>
        <taxon>Plasmodiidae</taxon>
        <taxon>Plasmodium</taxon>
        <taxon>Plasmodium (Plasmodium)</taxon>
    </lineage>
</organism>
<dbReference type="AlphaFoldDB" id="A0A0J9SLY9"/>
<dbReference type="Proteomes" id="UP000053562">
    <property type="component" value="Unassembled WGS sequence"/>
</dbReference>
<gene>
    <name evidence="2" type="ORF">PVIIG_05272</name>
</gene>
<proteinExistence type="predicted"/>
<dbReference type="Pfam" id="PF05795">
    <property type="entry name" value="Plasmodium_Vir"/>
    <property type="match status" value="1"/>
</dbReference>
<dbReference type="EMBL" id="KQ234152">
    <property type="protein sequence ID" value="KMZ82977.1"/>
    <property type="molecule type" value="Genomic_DNA"/>
</dbReference>
<name>A0A0J9SLY9_PLAVI</name>
<protein>
    <recommendedName>
        <fullName evidence="4">Variable surface protein Vir7-like protein</fullName>
    </recommendedName>
</protein>